<dbReference type="OrthoDB" id="2575809at2759"/>
<sequence length="303" mass="33553">MAKTVLQLQDLVAKLENELELSKFLNKGVLQTNLEYKARIADLEYENDVLRKAESRLAATEEDLERAVAKAEALEDRLVEEERRTQAALQREAAALEKASAAAAQRPRSSNGSTMTFQDKLRKVEWEAEWEDTMRGIEEEKAEWQQKYEQLSSLLAPVINALNEGRSIGMTPKRLKTAPKGRPSVNGRMNGANGTNGHLTNGRAHLVNGNGRSTPHTARPASRPSTTTSASTSSSRPAIQNRKSGSDNDDDFFHPKSTPGRITKASKIGGQQSVRRKQYGDDWSDVDTDAEVKSEPDSDYDKT</sequence>
<evidence type="ECO:0000256" key="2">
    <source>
        <dbReference type="SAM" id="MobiDB-lite"/>
    </source>
</evidence>
<feature type="compositionally biased region" description="Low complexity" evidence="2">
    <location>
        <begin position="217"/>
        <end position="238"/>
    </location>
</feature>
<feature type="coiled-coil region" evidence="1">
    <location>
        <begin position="33"/>
        <end position="154"/>
    </location>
</feature>
<dbReference type="VEuPathDB" id="FungiDB:A1Q1_02799"/>
<dbReference type="HOGENOM" id="CLU_918854_0_0_1"/>
<protein>
    <submittedName>
        <fullName evidence="3">Uncharacterized protein</fullName>
    </submittedName>
</protein>
<keyword evidence="1" id="KW-0175">Coiled coil</keyword>
<evidence type="ECO:0000256" key="1">
    <source>
        <dbReference type="SAM" id="Coils"/>
    </source>
</evidence>
<dbReference type="SUPFAM" id="SSF57997">
    <property type="entry name" value="Tropomyosin"/>
    <property type="match status" value="1"/>
</dbReference>
<dbReference type="EMBL" id="ALBS01000210">
    <property type="protein sequence ID" value="EJT48233.1"/>
    <property type="molecule type" value="Genomic_DNA"/>
</dbReference>
<feature type="compositionally biased region" description="Basic and acidic residues" evidence="2">
    <location>
        <begin position="290"/>
        <end position="303"/>
    </location>
</feature>
<dbReference type="GeneID" id="25986312"/>
<reference evidence="3 4" key="1">
    <citation type="journal article" date="2012" name="Eukaryot. Cell">
        <title>Draft genome sequence of CBS 2479, the standard type strain of Trichosporon asahii.</title>
        <authorList>
            <person name="Yang R.Y."/>
            <person name="Li H.T."/>
            <person name="Zhu H."/>
            <person name="Zhou G.P."/>
            <person name="Wang M."/>
            <person name="Wang L."/>
        </authorList>
    </citation>
    <scope>NUCLEOTIDE SEQUENCE [LARGE SCALE GENOMIC DNA]</scope>
    <source>
        <strain evidence="4">ATCC 90039 / CBS 2479 / JCM 2466 / KCTC 7840 / NCYC 2677 / UAMH 7654</strain>
    </source>
</reference>
<accession>J5QN76</accession>
<dbReference type="AlphaFoldDB" id="J5QN76"/>
<evidence type="ECO:0000313" key="3">
    <source>
        <dbReference type="EMBL" id="EJT48233.1"/>
    </source>
</evidence>
<dbReference type="RefSeq" id="XP_014179503.1">
    <property type="nucleotide sequence ID" value="XM_014324028.1"/>
</dbReference>
<comment type="caution">
    <text evidence="3">The sequence shown here is derived from an EMBL/GenBank/DDBJ whole genome shotgun (WGS) entry which is preliminary data.</text>
</comment>
<name>J5QN76_TRIAS</name>
<gene>
    <name evidence="3" type="ORF">A1Q1_02799</name>
</gene>
<evidence type="ECO:0000313" key="4">
    <source>
        <dbReference type="Proteomes" id="UP000002748"/>
    </source>
</evidence>
<proteinExistence type="predicted"/>
<dbReference type="KEGG" id="tasa:A1Q1_02799"/>
<dbReference type="Proteomes" id="UP000002748">
    <property type="component" value="Unassembled WGS sequence"/>
</dbReference>
<feature type="region of interest" description="Disordered" evidence="2">
    <location>
        <begin position="170"/>
        <end position="303"/>
    </location>
</feature>
<organism evidence="3 4">
    <name type="scientific">Trichosporon asahii var. asahii (strain ATCC 90039 / CBS 2479 / JCM 2466 / KCTC 7840 / NBRC 103889/ NCYC 2677 / UAMH 7654)</name>
    <name type="common">Yeast</name>
    <dbReference type="NCBI Taxonomy" id="1186058"/>
    <lineage>
        <taxon>Eukaryota</taxon>
        <taxon>Fungi</taxon>
        <taxon>Dikarya</taxon>
        <taxon>Basidiomycota</taxon>
        <taxon>Agaricomycotina</taxon>
        <taxon>Tremellomycetes</taxon>
        <taxon>Trichosporonales</taxon>
        <taxon>Trichosporonaceae</taxon>
        <taxon>Trichosporon</taxon>
    </lineage>
</organism>